<dbReference type="EMBL" id="JPRD01000042">
    <property type="protein sequence ID" value="KIF51138.1"/>
    <property type="molecule type" value="Genomic_DNA"/>
</dbReference>
<evidence type="ECO:0000313" key="2">
    <source>
        <dbReference type="EMBL" id="KIF51138.1"/>
    </source>
</evidence>
<dbReference type="InterPro" id="IPR037523">
    <property type="entry name" value="VOC_core"/>
</dbReference>
<evidence type="ECO:0000313" key="3">
    <source>
        <dbReference type="Proteomes" id="UP000031586"/>
    </source>
</evidence>
<dbReference type="AlphaFoldDB" id="A0A0C1VMS3"/>
<dbReference type="Pfam" id="PF00903">
    <property type="entry name" value="Glyoxalase"/>
    <property type="match status" value="1"/>
</dbReference>
<proteinExistence type="predicted"/>
<dbReference type="PROSITE" id="PS51819">
    <property type="entry name" value="VOC"/>
    <property type="match status" value="1"/>
</dbReference>
<sequence length="129" mass="14714">MKIEHIAIWTERLEELKAFYEKYFNAVSNDKYHNPTKQFSSYFLSFESGARLELMSMEGVIACEKSHAMQVTGLAHFAFSLGSEQAVDQLTKTLVDDGYQWIDGPRQTGDGYYESCILDPDGNRLELTV</sequence>
<dbReference type="CDD" id="cd07241">
    <property type="entry name" value="VOC_BsYyaH"/>
    <property type="match status" value="1"/>
</dbReference>
<gene>
    <name evidence="2" type="ORF">H735_21225</name>
</gene>
<accession>A0A0C1VMS3</accession>
<evidence type="ECO:0000259" key="1">
    <source>
        <dbReference type="PROSITE" id="PS51819"/>
    </source>
</evidence>
<dbReference type="InterPro" id="IPR029068">
    <property type="entry name" value="Glyas_Bleomycin-R_OHBP_Dase"/>
</dbReference>
<feature type="domain" description="VOC" evidence="1">
    <location>
        <begin position="2"/>
        <end position="129"/>
    </location>
</feature>
<comment type="caution">
    <text evidence="2">The sequence shown here is derived from an EMBL/GenBank/DDBJ whole genome shotgun (WGS) entry which is preliminary data.</text>
</comment>
<dbReference type="PANTHER" id="PTHR36113">
    <property type="entry name" value="LYASE, PUTATIVE-RELATED-RELATED"/>
    <property type="match status" value="1"/>
</dbReference>
<dbReference type="InterPro" id="IPR004360">
    <property type="entry name" value="Glyas_Fos-R_dOase_dom"/>
</dbReference>
<dbReference type="PATRIC" id="fig|1229493.5.peg.3644"/>
<dbReference type="SUPFAM" id="SSF54593">
    <property type="entry name" value="Glyoxalase/Bleomycin resistance protein/Dihydroxybiphenyl dioxygenase"/>
    <property type="match status" value="1"/>
</dbReference>
<dbReference type="InterPro" id="IPR051332">
    <property type="entry name" value="Fosfomycin_Res_Enzymes"/>
</dbReference>
<dbReference type="Gene3D" id="3.10.180.10">
    <property type="entry name" value="2,3-Dihydroxybiphenyl 1,2-Dioxygenase, domain 1"/>
    <property type="match status" value="1"/>
</dbReference>
<organism evidence="2 3">
    <name type="scientific">Vibrio owensii CAIM 1854 = LMG 25443</name>
    <dbReference type="NCBI Taxonomy" id="1229493"/>
    <lineage>
        <taxon>Bacteria</taxon>
        <taxon>Pseudomonadati</taxon>
        <taxon>Pseudomonadota</taxon>
        <taxon>Gammaproteobacteria</taxon>
        <taxon>Vibrionales</taxon>
        <taxon>Vibrionaceae</taxon>
        <taxon>Vibrio</taxon>
    </lineage>
</organism>
<dbReference type="Proteomes" id="UP000031586">
    <property type="component" value="Unassembled WGS sequence"/>
</dbReference>
<dbReference type="PANTHER" id="PTHR36113:SF1">
    <property type="entry name" value="GLYOXALASE_BLEOMYCIN RESISTANCE PROTEIN_DIOXYGENASE"/>
    <property type="match status" value="1"/>
</dbReference>
<dbReference type="RefSeq" id="WP_020196125.1">
    <property type="nucleotide sequence ID" value="NZ_BAOH01000039.1"/>
</dbReference>
<name>A0A0C1VMS3_9VIBR</name>
<reference evidence="2 3" key="1">
    <citation type="submission" date="2014-07" db="EMBL/GenBank/DDBJ databases">
        <title>Unique and conserved regions in Vibrio harveyi and related species in comparison with the shrimp pathogen Vibrio harveyi CAIM 1792.</title>
        <authorList>
            <person name="Espinoza-Valles I."/>
            <person name="Vora G."/>
            <person name="Leekitcharoenphon P."/>
            <person name="Ussery D."/>
            <person name="Hoj L."/>
            <person name="Gomez-Gil B."/>
        </authorList>
    </citation>
    <scope>NUCLEOTIDE SEQUENCE [LARGE SCALE GENOMIC DNA]</scope>
    <source>
        <strain evidence="3">CAIM 1854 / LMG 25443</strain>
    </source>
</reference>
<protein>
    <submittedName>
        <fullName evidence="2">Glyoxalase</fullName>
    </submittedName>
</protein>